<evidence type="ECO:0000259" key="1">
    <source>
        <dbReference type="Pfam" id="PF00156"/>
    </source>
</evidence>
<dbReference type="InterPro" id="IPR029057">
    <property type="entry name" value="PRTase-like"/>
</dbReference>
<dbReference type="RefSeq" id="WP_116240330.1">
    <property type="nucleotide sequence ID" value="NZ_QUAB01000005.1"/>
</dbReference>
<sequence>MDRFRDRQEAGRMLGERLAERPRPDAVVLGLPRGGVPVAAEVATTLHAPLDVLVVRKLGAPGQPEFAIGAVGEDGARVLNDDARRYIDELALAEATAKEAAEIERRVALFREGAPATDLRGRTAIVVDDGLATGATARAGCAIARARGAASVVLAVPVAAPDSLDTVAADEVVCLSTPAGFMAVGMHYVDFRQTSDAEVVALLRAARGR</sequence>
<gene>
    <name evidence="2" type="ORF">DY023_00175</name>
</gene>
<organism evidence="2 3">
    <name type="scientific">Microbacterium bovistercoris</name>
    <dbReference type="NCBI Taxonomy" id="2293570"/>
    <lineage>
        <taxon>Bacteria</taxon>
        <taxon>Bacillati</taxon>
        <taxon>Actinomycetota</taxon>
        <taxon>Actinomycetes</taxon>
        <taxon>Micrococcales</taxon>
        <taxon>Microbacteriaceae</taxon>
        <taxon>Microbacterium</taxon>
    </lineage>
</organism>
<dbReference type="Gene3D" id="3.40.50.2020">
    <property type="match status" value="1"/>
</dbReference>
<keyword evidence="2" id="KW-0328">Glycosyltransferase</keyword>
<dbReference type="Pfam" id="PF00156">
    <property type="entry name" value="Pribosyltran"/>
    <property type="match status" value="1"/>
</dbReference>
<dbReference type="Gene3D" id="3.30.1310.20">
    <property type="entry name" value="PRTase-like"/>
    <property type="match status" value="1"/>
</dbReference>
<evidence type="ECO:0000313" key="3">
    <source>
        <dbReference type="Proteomes" id="UP000262172"/>
    </source>
</evidence>
<dbReference type="GO" id="GO:0016757">
    <property type="term" value="F:glycosyltransferase activity"/>
    <property type="evidence" value="ECO:0007669"/>
    <property type="project" value="UniProtKB-KW"/>
</dbReference>
<reference evidence="2 3" key="1">
    <citation type="submission" date="2018-08" db="EMBL/GenBank/DDBJ databases">
        <title>Isolation, diversity and antifungal activity of Actinobacteria from cow dung.</title>
        <authorList>
            <person name="Ling L."/>
        </authorList>
    </citation>
    <scope>NUCLEOTIDE SEQUENCE [LARGE SCALE GENOMIC DNA]</scope>
    <source>
        <strain evidence="2 3">NEAU-LLE</strain>
    </source>
</reference>
<name>A0A371NZI2_9MICO</name>
<dbReference type="SUPFAM" id="SSF53271">
    <property type="entry name" value="PRTase-like"/>
    <property type="match status" value="1"/>
</dbReference>
<accession>A0A371NZI2</accession>
<keyword evidence="2" id="KW-0808">Transferase</keyword>
<dbReference type="AlphaFoldDB" id="A0A371NZI2"/>
<evidence type="ECO:0000313" key="2">
    <source>
        <dbReference type="EMBL" id="REJ08743.1"/>
    </source>
</evidence>
<protein>
    <submittedName>
        <fullName evidence="2">Phosphoribosyltransferase</fullName>
    </submittedName>
</protein>
<dbReference type="CDD" id="cd06223">
    <property type="entry name" value="PRTases_typeI"/>
    <property type="match status" value="1"/>
</dbReference>
<dbReference type="EMBL" id="QUAB01000005">
    <property type="protein sequence ID" value="REJ08743.1"/>
    <property type="molecule type" value="Genomic_DNA"/>
</dbReference>
<dbReference type="InterPro" id="IPR000836">
    <property type="entry name" value="PRTase_dom"/>
</dbReference>
<proteinExistence type="predicted"/>
<dbReference type="Proteomes" id="UP000262172">
    <property type="component" value="Unassembled WGS sequence"/>
</dbReference>
<comment type="caution">
    <text evidence="2">The sequence shown here is derived from an EMBL/GenBank/DDBJ whole genome shotgun (WGS) entry which is preliminary data.</text>
</comment>
<dbReference type="OrthoDB" id="9810066at2"/>
<feature type="domain" description="Phosphoribosyltransferase" evidence="1">
    <location>
        <begin position="10"/>
        <end position="178"/>
    </location>
</feature>
<keyword evidence="3" id="KW-1185">Reference proteome</keyword>